<evidence type="ECO:0000313" key="2">
    <source>
        <dbReference type="EMBL" id="TVY67493.1"/>
    </source>
</evidence>
<evidence type="ECO:0000256" key="1">
    <source>
        <dbReference type="SAM" id="SignalP"/>
    </source>
</evidence>
<keyword evidence="1" id="KW-0732">Signal</keyword>
<gene>
    <name evidence="2" type="ORF">LSUE1_G006601</name>
</gene>
<dbReference type="Gene3D" id="2.120.10.30">
    <property type="entry name" value="TolB, C-terminal domain"/>
    <property type="match status" value="1"/>
</dbReference>
<dbReference type="SUPFAM" id="SSF63829">
    <property type="entry name" value="Calcium-dependent phosphotriesterase"/>
    <property type="match status" value="1"/>
</dbReference>
<name>A0A8T9BWZ0_9HELO</name>
<accession>A0A8T9BWZ0</accession>
<feature type="signal peptide" evidence="1">
    <location>
        <begin position="1"/>
        <end position="20"/>
    </location>
</feature>
<dbReference type="OrthoDB" id="9977941at2759"/>
<evidence type="ECO:0008006" key="4">
    <source>
        <dbReference type="Google" id="ProtNLM"/>
    </source>
</evidence>
<dbReference type="Proteomes" id="UP000469558">
    <property type="component" value="Unassembled WGS sequence"/>
</dbReference>
<proteinExistence type="predicted"/>
<dbReference type="AlphaFoldDB" id="A0A8T9BWZ0"/>
<comment type="caution">
    <text evidence="2">The sequence shown here is derived from an EMBL/GenBank/DDBJ whole genome shotgun (WGS) entry which is preliminary data.</text>
</comment>
<dbReference type="PANTHER" id="PTHR42060:SF1">
    <property type="entry name" value="NHL REPEAT-CONTAINING PROTEIN"/>
    <property type="match status" value="1"/>
</dbReference>
<dbReference type="InterPro" id="IPR011042">
    <property type="entry name" value="6-blade_b-propeller_TolB-like"/>
</dbReference>
<evidence type="ECO:0000313" key="3">
    <source>
        <dbReference type="Proteomes" id="UP000469558"/>
    </source>
</evidence>
<reference evidence="2 3" key="1">
    <citation type="submission" date="2018-05" db="EMBL/GenBank/DDBJ databases">
        <title>Genome sequencing and assembly of the regulated plant pathogen Lachnellula willkommii and related sister species for the development of diagnostic species identification markers.</title>
        <authorList>
            <person name="Giroux E."/>
            <person name="Bilodeau G."/>
        </authorList>
    </citation>
    <scope>NUCLEOTIDE SEQUENCE [LARGE SCALE GENOMIC DNA]</scope>
    <source>
        <strain evidence="2 3">CBS 268.59</strain>
    </source>
</reference>
<feature type="chain" id="PRO_5035827326" description="SMP-30/Gluconolactonase/LRE-like region domain-containing protein" evidence="1">
    <location>
        <begin position="21"/>
        <end position="327"/>
    </location>
</feature>
<dbReference type="InterPro" id="IPR052998">
    <property type="entry name" value="Hetero-Diels-Alderase-like"/>
</dbReference>
<dbReference type="EMBL" id="QGMK01001534">
    <property type="protein sequence ID" value="TVY67493.1"/>
    <property type="molecule type" value="Genomic_DNA"/>
</dbReference>
<protein>
    <recommendedName>
        <fullName evidence="4">SMP-30/Gluconolactonase/LRE-like region domain-containing protein</fullName>
    </recommendedName>
</protein>
<dbReference type="PANTHER" id="PTHR42060">
    <property type="entry name" value="NHL REPEAT-CONTAINING PROTEIN-RELATED"/>
    <property type="match status" value="1"/>
</dbReference>
<sequence>MFNLFFACIVLVTFISSSECLLSASKIIQFSNGTFLENLTVSSNGQLLLGTLTAPHVYGLDPTSASPDLQVMHTFPDLQSTAGMAEVFPDIFAVITGNCNPSLHSSSRGTMVIWTLDLRSKIVVAKKIVDVPEAFILNGITTVPGSPGVILLSDSYAGSIYGLNVVTGNYSIVLSSPDFSPGNSTSALGNGLGINGIHARNGMVFFANSVKQTMGRFPLAVSGDSFSAGPVEITATLQPANSSPDDFAFDVRGNAWIATHPNSLNVVTPAGKQILIAGGGNTTQLQQPTSAAFGRGSVKEESTLYVTVTGNPDKAGVFVGAGVYALD</sequence>
<keyword evidence="3" id="KW-1185">Reference proteome</keyword>
<organism evidence="2 3">
    <name type="scientific">Lachnellula suecica</name>
    <dbReference type="NCBI Taxonomy" id="602035"/>
    <lineage>
        <taxon>Eukaryota</taxon>
        <taxon>Fungi</taxon>
        <taxon>Dikarya</taxon>
        <taxon>Ascomycota</taxon>
        <taxon>Pezizomycotina</taxon>
        <taxon>Leotiomycetes</taxon>
        <taxon>Helotiales</taxon>
        <taxon>Lachnaceae</taxon>
        <taxon>Lachnellula</taxon>
    </lineage>
</organism>